<dbReference type="OrthoDB" id="2369050at2759"/>
<proteinExistence type="predicted"/>
<dbReference type="Proteomes" id="UP000217790">
    <property type="component" value="Unassembled WGS sequence"/>
</dbReference>
<name>A0A2H3D4V2_ARMGA</name>
<protein>
    <submittedName>
        <fullName evidence="1">Uncharacterized protein</fullName>
    </submittedName>
</protein>
<organism evidence="1 2">
    <name type="scientific">Armillaria gallica</name>
    <name type="common">Bulbous honey fungus</name>
    <name type="synonym">Armillaria bulbosa</name>
    <dbReference type="NCBI Taxonomy" id="47427"/>
    <lineage>
        <taxon>Eukaryota</taxon>
        <taxon>Fungi</taxon>
        <taxon>Dikarya</taxon>
        <taxon>Basidiomycota</taxon>
        <taxon>Agaricomycotina</taxon>
        <taxon>Agaricomycetes</taxon>
        <taxon>Agaricomycetidae</taxon>
        <taxon>Agaricales</taxon>
        <taxon>Marasmiineae</taxon>
        <taxon>Physalacriaceae</taxon>
        <taxon>Armillaria</taxon>
    </lineage>
</organism>
<evidence type="ECO:0000313" key="1">
    <source>
        <dbReference type="EMBL" id="PBK82516.1"/>
    </source>
</evidence>
<reference evidence="2" key="1">
    <citation type="journal article" date="2017" name="Nat. Ecol. Evol.">
        <title>Genome expansion and lineage-specific genetic innovations in the forest pathogenic fungi Armillaria.</title>
        <authorList>
            <person name="Sipos G."/>
            <person name="Prasanna A.N."/>
            <person name="Walter M.C."/>
            <person name="O'Connor E."/>
            <person name="Balint B."/>
            <person name="Krizsan K."/>
            <person name="Kiss B."/>
            <person name="Hess J."/>
            <person name="Varga T."/>
            <person name="Slot J."/>
            <person name="Riley R."/>
            <person name="Boka B."/>
            <person name="Rigling D."/>
            <person name="Barry K."/>
            <person name="Lee J."/>
            <person name="Mihaltcheva S."/>
            <person name="LaButti K."/>
            <person name="Lipzen A."/>
            <person name="Waldron R."/>
            <person name="Moloney N.M."/>
            <person name="Sperisen C."/>
            <person name="Kredics L."/>
            <person name="Vagvoelgyi C."/>
            <person name="Patrignani A."/>
            <person name="Fitzpatrick D."/>
            <person name="Nagy I."/>
            <person name="Doyle S."/>
            <person name="Anderson J.B."/>
            <person name="Grigoriev I.V."/>
            <person name="Gueldener U."/>
            <person name="Muensterkoetter M."/>
            <person name="Nagy L.G."/>
        </authorList>
    </citation>
    <scope>NUCLEOTIDE SEQUENCE [LARGE SCALE GENOMIC DNA]</scope>
    <source>
        <strain evidence="2">Ar21-2</strain>
    </source>
</reference>
<dbReference type="InParanoid" id="A0A2H3D4V2"/>
<gene>
    <name evidence="1" type="ORF">ARMGADRAFT_872912</name>
</gene>
<accession>A0A2H3D4V2</accession>
<feature type="non-terminal residue" evidence="1">
    <location>
        <position position="1"/>
    </location>
</feature>
<keyword evidence="2" id="KW-1185">Reference proteome</keyword>
<dbReference type="AlphaFoldDB" id="A0A2H3D4V2"/>
<evidence type="ECO:0000313" key="2">
    <source>
        <dbReference type="Proteomes" id="UP000217790"/>
    </source>
</evidence>
<dbReference type="EMBL" id="KZ293716">
    <property type="protein sequence ID" value="PBK82516.1"/>
    <property type="molecule type" value="Genomic_DNA"/>
</dbReference>
<sequence length="65" mass="7527">HENLVTSRHVPSLSFGFKDLIARDWFMVNMSRLCSLTFSNFLSELPAAFLPRDWGRKIRDSVLVT</sequence>
<feature type="non-terminal residue" evidence="1">
    <location>
        <position position="65"/>
    </location>
</feature>